<feature type="region of interest" description="Disordered" evidence="1">
    <location>
        <begin position="188"/>
        <end position="318"/>
    </location>
</feature>
<proteinExistence type="predicted"/>
<dbReference type="Proteomes" id="UP001363151">
    <property type="component" value="Unassembled WGS sequence"/>
</dbReference>
<gene>
    <name evidence="2" type="ORF">SO694_00002888</name>
</gene>
<feature type="compositionally biased region" description="Polar residues" evidence="1">
    <location>
        <begin position="77"/>
        <end position="93"/>
    </location>
</feature>
<reference evidence="2 3" key="1">
    <citation type="submission" date="2024-03" db="EMBL/GenBank/DDBJ databases">
        <title>Aureococcus anophagefferens CCMP1851 and Kratosvirus quantuckense: Draft genome of a second virus-susceptible host strain in the model system.</title>
        <authorList>
            <person name="Chase E."/>
            <person name="Truchon A.R."/>
            <person name="Schepens W."/>
            <person name="Wilhelm S.W."/>
        </authorList>
    </citation>
    <scope>NUCLEOTIDE SEQUENCE [LARGE SCALE GENOMIC DNA]</scope>
    <source>
        <strain evidence="2 3">CCMP1851</strain>
    </source>
</reference>
<evidence type="ECO:0000256" key="1">
    <source>
        <dbReference type="SAM" id="MobiDB-lite"/>
    </source>
</evidence>
<evidence type="ECO:0000313" key="2">
    <source>
        <dbReference type="EMBL" id="KAK7253857.1"/>
    </source>
</evidence>
<organism evidence="2 3">
    <name type="scientific">Aureococcus anophagefferens</name>
    <name type="common">Harmful bloom alga</name>
    <dbReference type="NCBI Taxonomy" id="44056"/>
    <lineage>
        <taxon>Eukaryota</taxon>
        <taxon>Sar</taxon>
        <taxon>Stramenopiles</taxon>
        <taxon>Ochrophyta</taxon>
        <taxon>Pelagophyceae</taxon>
        <taxon>Pelagomonadales</taxon>
        <taxon>Pelagomonadaceae</taxon>
        <taxon>Aureococcus</taxon>
    </lineage>
</organism>
<protein>
    <submittedName>
        <fullName evidence="2">Uncharacterized protein</fullName>
    </submittedName>
</protein>
<sequence>MWTASVDIDGTARTPYDDGRGTVDARAGGAFVVRAVDDDGGDAGYDGEPETPRARRPPARAPPPKPKRKKEPARKLQTFSKVVSRIDTGQSPKVNPKRRIEQQKKLAGKTPGDGPGLADALEEALGSMYEPARGDDYAEAPHQHAMPRGSAASRRDDARAAAAAHGGVDGLYAPRMLRASVRRLTGSGDGALPPLFGGDQPARAEPPRHADPLTRCARARAADGDAPRPSPTLHTALDDPASPYNLPHKPGTSNQGHRDELRPPTSTETDLFKSGLPPELEPLPRIRRPERKHRFRRPKFLPVVAKEPKPKTTRRPLAYTGTSIADLMRMPSLVAPQFEFFSPHF</sequence>
<comment type="caution">
    <text evidence="2">The sequence shown here is derived from an EMBL/GenBank/DDBJ whole genome shotgun (WGS) entry which is preliminary data.</text>
</comment>
<dbReference type="EMBL" id="JBBJCI010000034">
    <property type="protein sequence ID" value="KAK7253857.1"/>
    <property type="molecule type" value="Genomic_DNA"/>
</dbReference>
<feature type="compositionally biased region" description="Acidic residues" evidence="1">
    <location>
        <begin position="38"/>
        <end position="49"/>
    </location>
</feature>
<name>A0ABR1GDC4_AURAN</name>
<accession>A0ABR1GDC4</accession>
<feature type="compositionally biased region" description="Basic and acidic residues" evidence="1">
    <location>
        <begin position="132"/>
        <end position="142"/>
    </location>
</feature>
<keyword evidence="3" id="KW-1185">Reference proteome</keyword>
<feature type="compositionally biased region" description="Basic residues" evidence="1">
    <location>
        <begin position="285"/>
        <end position="299"/>
    </location>
</feature>
<feature type="region of interest" description="Disordered" evidence="1">
    <location>
        <begin position="1"/>
        <end position="168"/>
    </location>
</feature>
<evidence type="ECO:0000313" key="3">
    <source>
        <dbReference type="Proteomes" id="UP001363151"/>
    </source>
</evidence>
<feature type="compositionally biased region" description="Low complexity" evidence="1">
    <location>
        <begin position="24"/>
        <end position="34"/>
    </location>
</feature>